<dbReference type="AlphaFoldDB" id="A0A1X7H7A7"/>
<evidence type="ECO:0000313" key="1">
    <source>
        <dbReference type="EMBL" id="SMF80593.1"/>
    </source>
</evidence>
<dbReference type="Proteomes" id="UP000192911">
    <property type="component" value="Unassembled WGS sequence"/>
</dbReference>
<evidence type="ECO:0000313" key="2">
    <source>
        <dbReference type="Proteomes" id="UP000192911"/>
    </source>
</evidence>
<protein>
    <submittedName>
        <fullName evidence="1">Uncharacterized protein</fullName>
    </submittedName>
</protein>
<gene>
    <name evidence="1" type="ORF">SAMN06295900_12268</name>
</gene>
<name>A0A1X7H7A7_TRICW</name>
<proteinExistence type="predicted"/>
<organism evidence="1 2">
    <name type="scientific">Trinickia caryophylli</name>
    <name type="common">Paraburkholderia caryophylli</name>
    <dbReference type="NCBI Taxonomy" id="28094"/>
    <lineage>
        <taxon>Bacteria</taxon>
        <taxon>Pseudomonadati</taxon>
        <taxon>Pseudomonadota</taxon>
        <taxon>Betaproteobacteria</taxon>
        <taxon>Burkholderiales</taxon>
        <taxon>Burkholderiaceae</taxon>
        <taxon>Trinickia</taxon>
    </lineage>
</organism>
<dbReference type="EMBL" id="FXAH01000022">
    <property type="protein sequence ID" value="SMF80593.1"/>
    <property type="molecule type" value="Genomic_DNA"/>
</dbReference>
<reference evidence="2" key="1">
    <citation type="submission" date="2017-04" db="EMBL/GenBank/DDBJ databases">
        <authorList>
            <person name="Varghese N."/>
            <person name="Submissions S."/>
        </authorList>
    </citation>
    <scope>NUCLEOTIDE SEQUENCE [LARGE SCALE GENOMIC DNA]</scope>
    <source>
        <strain evidence="2">Ballard 720</strain>
    </source>
</reference>
<keyword evidence="2" id="KW-1185">Reference proteome</keyword>
<sequence length="87" mass="10010">MEDHADQVGRYWVNKATEGRGSYLRADRHPWLYGSDWVHGEVLAGDPVRRGKLTEVLSYLALRRALVRLKNEPPGAYFRTSDRKARA</sequence>
<accession>A0A1X7H7A7</accession>